<accession>M8BKW6</accession>
<dbReference type="AlphaFoldDB" id="M8BKW6"/>
<protein>
    <recommendedName>
        <fullName evidence="1">F-box domain-containing protein</fullName>
    </recommendedName>
</protein>
<proteinExistence type="predicted"/>
<organism evidence="2">
    <name type="scientific">Aegilops tauschii</name>
    <name type="common">Tausch's goatgrass</name>
    <name type="synonym">Aegilops squarrosa</name>
    <dbReference type="NCBI Taxonomy" id="37682"/>
    <lineage>
        <taxon>Eukaryota</taxon>
        <taxon>Viridiplantae</taxon>
        <taxon>Streptophyta</taxon>
        <taxon>Embryophyta</taxon>
        <taxon>Tracheophyta</taxon>
        <taxon>Spermatophyta</taxon>
        <taxon>Magnoliopsida</taxon>
        <taxon>Liliopsida</taxon>
        <taxon>Poales</taxon>
        <taxon>Poaceae</taxon>
        <taxon>BOP clade</taxon>
        <taxon>Pooideae</taxon>
        <taxon>Triticodae</taxon>
        <taxon>Triticeae</taxon>
        <taxon>Triticinae</taxon>
        <taxon>Aegilops</taxon>
    </lineage>
</organism>
<feature type="domain" description="F-box" evidence="1">
    <location>
        <begin position="19"/>
        <end position="57"/>
    </location>
</feature>
<dbReference type="InterPro" id="IPR036047">
    <property type="entry name" value="F-box-like_dom_sf"/>
</dbReference>
<dbReference type="SUPFAM" id="SSF81383">
    <property type="entry name" value="F-box domain"/>
    <property type="match status" value="1"/>
</dbReference>
<dbReference type="PANTHER" id="PTHR32133">
    <property type="entry name" value="OS07G0120400 PROTEIN"/>
    <property type="match status" value="1"/>
</dbReference>
<dbReference type="InterPro" id="IPR001810">
    <property type="entry name" value="F-box_dom"/>
</dbReference>
<dbReference type="EnsemblPlants" id="EMT25625">
    <property type="protein sequence ID" value="EMT25625"/>
    <property type="gene ID" value="F775_23069"/>
</dbReference>
<dbReference type="Pfam" id="PF00646">
    <property type="entry name" value="F-box"/>
    <property type="match status" value="1"/>
</dbReference>
<sequence>MSESEAAATAAPPSPLEDDDLLREILLRLPKLPSSLPRASAVCKRWRRLVMDPRFLHSFRAHHQKEGPPILGAFEYDHEIKFHSILDPPN</sequence>
<dbReference type="Gene3D" id="1.20.1280.50">
    <property type="match status" value="1"/>
</dbReference>
<name>M8BKW6_AEGTA</name>
<evidence type="ECO:0000259" key="1">
    <source>
        <dbReference type="Pfam" id="PF00646"/>
    </source>
</evidence>
<evidence type="ECO:0000313" key="2">
    <source>
        <dbReference type="EnsemblPlants" id="EMT25625"/>
    </source>
</evidence>
<dbReference type="PANTHER" id="PTHR32133:SF266">
    <property type="entry name" value="F-BOX DOMAIN-CONTAINING PROTEIN"/>
    <property type="match status" value="1"/>
</dbReference>
<reference evidence="2" key="1">
    <citation type="submission" date="2015-06" db="UniProtKB">
        <authorList>
            <consortium name="EnsemblPlants"/>
        </authorList>
    </citation>
    <scope>IDENTIFICATION</scope>
</reference>